<evidence type="ECO:0000313" key="2">
    <source>
        <dbReference type="EMBL" id="EHK41351.1"/>
    </source>
</evidence>
<proteinExistence type="predicted"/>
<organism evidence="2 3">
    <name type="scientific">Hypocrea atroviridis (strain ATCC 20476 / IMI 206040)</name>
    <name type="common">Trichoderma atroviride</name>
    <dbReference type="NCBI Taxonomy" id="452589"/>
    <lineage>
        <taxon>Eukaryota</taxon>
        <taxon>Fungi</taxon>
        <taxon>Dikarya</taxon>
        <taxon>Ascomycota</taxon>
        <taxon>Pezizomycotina</taxon>
        <taxon>Sordariomycetes</taxon>
        <taxon>Hypocreomycetidae</taxon>
        <taxon>Hypocreales</taxon>
        <taxon>Hypocreaceae</taxon>
        <taxon>Trichoderma</taxon>
    </lineage>
</organism>
<reference evidence="2 3" key="1">
    <citation type="journal article" date="2011" name="Genome Biol.">
        <title>Comparative genome sequence analysis underscores mycoparasitism as the ancestral life style of Trichoderma.</title>
        <authorList>
            <person name="Kubicek C.P."/>
            <person name="Herrera-Estrella A."/>
            <person name="Seidl-Seiboth V."/>
            <person name="Martinez D.A."/>
            <person name="Druzhinina I.S."/>
            <person name="Thon M."/>
            <person name="Zeilinger S."/>
            <person name="Casas-Flores S."/>
            <person name="Horwitz B.A."/>
            <person name="Mukherjee P.K."/>
            <person name="Mukherjee M."/>
            <person name="Kredics L."/>
            <person name="Alcaraz L.D."/>
            <person name="Aerts A."/>
            <person name="Antal Z."/>
            <person name="Atanasova L."/>
            <person name="Cervantes-Badillo M.G."/>
            <person name="Challacombe J."/>
            <person name="Chertkov O."/>
            <person name="McCluskey K."/>
            <person name="Coulpier F."/>
            <person name="Deshpande N."/>
            <person name="von Doehren H."/>
            <person name="Ebbole D.J."/>
            <person name="Esquivel-Naranjo E.U."/>
            <person name="Fekete E."/>
            <person name="Flipphi M."/>
            <person name="Glaser F."/>
            <person name="Gomez-Rodriguez E.Y."/>
            <person name="Gruber S."/>
            <person name="Han C."/>
            <person name="Henrissat B."/>
            <person name="Hermosa R."/>
            <person name="Hernandez-Onate M."/>
            <person name="Karaffa L."/>
            <person name="Kosti I."/>
            <person name="Le Crom S."/>
            <person name="Lindquist E."/>
            <person name="Lucas S."/>
            <person name="Luebeck M."/>
            <person name="Luebeck P.S."/>
            <person name="Margeot A."/>
            <person name="Metz B."/>
            <person name="Misra M."/>
            <person name="Nevalainen H."/>
            <person name="Omann M."/>
            <person name="Packer N."/>
            <person name="Perrone G."/>
            <person name="Uresti-Rivera E.E."/>
            <person name="Salamov A."/>
            <person name="Schmoll M."/>
            <person name="Seiboth B."/>
            <person name="Shapiro H."/>
            <person name="Sukno S."/>
            <person name="Tamayo-Ramos J.A."/>
            <person name="Tisch D."/>
            <person name="Wiest A."/>
            <person name="Wilkinson H.H."/>
            <person name="Zhang M."/>
            <person name="Coutinho P.M."/>
            <person name="Kenerley C.M."/>
            <person name="Monte E."/>
            <person name="Baker S.E."/>
            <person name="Grigoriev I.V."/>
        </authorList>
    </citation>
    <scope>NUCLEOTIDE SEQUENCE [LARGE SCALE GENOMIC DNA]</scope>
    <source>
        <strain evidence="3">ATCC 20476 / IMI 206040</strain>
    </source>
</reference>
<gene>
    <name evidence="2" type="ORF">TRIATDRAFT_321585</name>
</gene>
<dbReference type="AlphaFoldDB" id="G9P5Q9"/>
<comment type="caution">
    <text evidence="2">The sequence shown here is derived from an EMBL/GenBank/DDBJ whole genome shotgun (WGS) entry which is preliminary data.</text>
</comment>
<sequence>MSKPAPSLLQCRPPAGLPLQDFLRQPIPSIDDRLDRKHDDETKDDEEADASLDQITMAPLFFESVLPFKPPLMHVRCHCSRAVLVYRKQQLYQRIRRDETGCDNGEKYESGKRDPRCED</sequence>
<dbReference type="Proteomes" id="UP000005426">
    <property type="component" value="Unassembled WGS sequence"/>
</dbReference>
<dbReference type="RefSeq" id="XP_013939701.1">
    <property type="nucleotide sequence ID" value="XM_014084226.1"/>
</dbReference>
<accession>G9P5Q9</accession>
<dbReference type="KEGG" id="tatv:25783622"/>
<feature type="region of interest" description="Disordered" evidence="1">
    <location>
        <begin position="97"/>
        <end position="119"/>
    </location>
</feature>
<protein>
    <submittedName>
        <fullName evidence="2">Uncharacterized protein</fullName>
    </submittedName>
</protein>
<dbReference type="GeneID" id="25783622"/>
<keyword evidence="3" id="KW-1185">Reference proteome</keyword>
<name>G9P5Q9_HYPAI</name>
<evidence type="ECO:0000256" key="1">
    <source>
        <dbReference type="SAM" id="MobiDB-lite"/>
    </source>
</evidence>
<feature type="region of interest" description="Disordered" evidence="1">
    <location>
        <begin position="1"/>
        <end position="51"/>
    </location>
</feature>
<dbReference type="HOGENOM" id="CLU_2061811_0_0_1"/>
<feature type="compositionally biased region" description="Basic and acidic residues" evidence="1">
    <location>
        <begin position="30"/>
        <end position="41"/>
    </location>
</feature>
<evidence type="ECO:0000313" key="3">
    <source>
        <dbReference type="Proteomes" id="UP000005426"/>
    </source>
</evidence>
<dbReference type="EMBL" id="ABDG02000027">
    <property type="protein sequence ID" value="EHK41351.1"/>
    <property type="molecule type" value="Genomic_DNA"/>
</dbReference>